<evidence type="ECO:0000313" key="1">
    <source>
        <dbReference type="EMBL" id="QVM85269.1"/>
    </source>
</evidence>
<reference evidence="1 2" key="1">
    <citation type="journal article" date="2021" name="Int. J. Syst. Evol. Microbiol.">
        <title>Novosphingobium decolorationis sp. nov., an aniline blue-decolourizing bacterium isolated from East Pacific sediment.</title>
        <authorList>
            <person name="Chen X."/>
            <person name="Dong B."/>
            <person name="Chen T."/>
            <person name="Ren N."/>
            <person name="Wang J."/>
            <person name="Xu Y."/>
            <person name="Yang J."/>
            <person name="Zhu S."/>
            <person name="Chen J."/>
        </authorList>
    </citation>
    <scope>NUCLEOTIDE SEQUENCE [LARGE SCALE GENOMIC DNA]</scope>
    <source>
        <strain evidence="1 2">502str22</strain>
    </source>
</reference>
<dbReference type="EMBL" id="CP054856">
    <property type="protein sequence ID" value="QVM85269.1"/>
    <property type="molecule type" value="Genomic_DNA"/>
</dbReference>
<dbReference type="RefSeq" id="WP_039390582.1">
    <property type="nucleotide sequence ID" value="NZ_CP054856.1"/>
</dbReference>
<dbReference type="Proteomes" id="UP000677126">
    <property type="component" value="Chromosome"/>
</dbReference>
<gene>
    <name evidence="1" type="ORF">HT578_17635</name>
</gene>
<proteinExistence type="predicted"/>
<protein>
    <submittedName>
        <fullName evidence="1">Uncharacterized protein</fullName>
    </submittedName>
</protein>
<sequence>MSRAMNLALPEEDVIAACAKYEVSISCTEPLPQGGTHLVCTRGEGAMVIRSKLAAHLIEGKVVRFPFFRSDKARWPWGSQARG</sequence>
<keyword evidence="2" id="KW-1185">Reference proteome</keyword>
<name>A0ABX8E886_9SPHN</name>
<organism evidence="1 2">
    <name type="scientific">Novosphingobium decolorationis</name>
    <dbReference type="NCBI Taxonomy" id="2698673"/>
    <lineage>
        <taxon>Bacteria</taxon>
        <taxon>Pseudomonadati</taxon>
        <taxon>Pseudomonadota</taxon>
        <taxon>Alphaproteobacteria</taxon>
        <taxon>Sphingomonadales</taxon>
        <taxon>Sphingomonadaceae</taxon>
        <taxon>Novosphingobium</taxon>
    </lineage>
</organism>
<accession>A0ABX8E886</accession>
<evidence type="ECO:0000313" key="2">
    <source>
        <dbReference type="Proteomes" id="UP000677126"/>
    </source>
</evidence>